<dbReference type="Pfam" id="PF00534">
    <property type="entry name" value="Glycos_transf_1"/>
    <property type="match status" value="1"/>
</dbReference>
<dbReference type="HOGENOM" id="CLU_009583_35_0_5"/>
<evidence type="ECO:0000313" key="3">
    <source>
        <dbReference type="EMBL" id="EGD59043.1"/>
    </source>
</evidence>
<organism evidence="3 4">
    <name type="scientific">Novosphingobium nitrogenifigens DSM 19370</name>
    <dbReference type="NCBI Taxonomy" id="983920"/>
    <lineage>
        <taxon>Bacteria</taxon>
        <taxon>Pseudomonadati</taxon>
        <taxon>Pseudomonadota</taxon>
        <taxon>Alphaproteobacteria</taxon>
        <taxon>Sphingomonadales</taxon>
        <taxon>Sphingomonadaceae</taxon>
        <taxon>Novosphingobium</taxon>
    </lineage>
</organism>
<keyword evidence="4" id="KW-1185">Reference proteome</keyword>
<dbReference type="CDD" id="cd03801">
    <property type="entry name" value="GT4_PimA-like"/>
    <property type="match status" value="1"/>
</dbReference>
<dbReference type="Pfam" id="PF13439">
    <property type="entry name" value="Glyco_transf_4"/>
    <property type="match status" value="1"/>
</dbReference>
<proteinExistence type="predicted"/>
<dbReference type="STRING" id="983920.Y88_1105"/>
<protein>
    <submittedName>
        <fullName evidence="3">Glycosyl transferase group 1</fullName>
    </submittedName>
</protein>
<dbReference type="InterPro" id="IPR028098">
    <property type="entry name" value="Glyco_trans_4-like_N"/>
</dbReference>
<reference evidence="3 4" key="1">
    <citation type="journal article" date="2012" name="J. Bacteriol.">
        <title>Draft Genome Sequence of Novosphingobium nitrogenifigens Y88T.</title>
        <authorList>
            <person name="Strabala T.J."/>
            <person name="Macdonald L."/>
            <person name="Liu V."/>
            <person name="Smit A.M."/>
        </authorList>
    </citation>
    <scope>NUCLEOTIDE SEQUENCE [LARGE SCALE GENOMIC DNA]</scope>
    <source>
        <strain evidence="3 4">DSM 19370</strain>
    </source>
</reference>
<dbReference type="Proteomes" id="UP000004728">
    <property type="component" value="Unassembled WGS sequence"/>
</dbReference>
<comment type="caution">
    <text evidence="3">The sequence shown here is derived from an EMBL/GenBank/DDBJ whole genome shotgun (WGS) entry which is preliminary data.</text>
</comment>
<dbReference type="SUPFAM" id="SSF53756">
    <property type="entry name" value="UDP-Glycosyltransferase/glycogen phosphorylase"/>
    <property type="match status" value="1"/>
</dbReference>
<feature type="domain" description="Glycosyltransferase subfamily 4-like N-terminal" evidence="2">
    <location>
        <begin position="11"/>
        <end position="217"/>
    </location>
</feature>
<accession>F1Z8I2</accession>
<gene>
    <name evidence="3" type="ORF">Y88_1105</name>
</gene>
<dbReference type="GO" id="GO:0016757">
    <property type="term" value="F:glycosyltransferase activity"/>
    <property type="evidence" value="ECO:0007669"/>
    <property type="project" value="InterPro"/>
</dbReference>
<name>F1Z8I2_9SPHN</name>
<evidence type="ECO:0000313" key="4">
    <source>
        <dbReference type="Proteomes" id="UP000004728"/>
    </source>
</evidence>
<dbReference type="eggNOG" id="COG0438">
    <property type="taxonomic scope" value="Bacteria"/>
</dbReference>
<evidence type="ECO:0000259" key="2">
    <source>
        <dbReference type="Pfam" id="PF13439"/>
    </source>
</evidence>
<dbReference type="InterPro" id="IPR050194">
    <property type="entry name" value="Glycosyltransferase_grp1"/>
</dbReference>
<evidence type="ECO:0000259" key="1">
    <source>
        <dbReference type="Pfam" id="PF00534"/>
    </source>
</evidence>
<dbReference type="PANTHER" id="PTHR45947">
    <property type="entry name" value="SULFOQUINOVOSYL TRANSFERASE SQD2"/>
    <property type="match status" value="1"/>
</dbReference>
<dbReference type="InterPro" id="IPR001296">
    <property type="entry name" value="Glyco_trans_1"/>
</dbReference>
<dbReference type="InParanoid" id="F1Z8I2"/>
<sequence length="429" mass="45797">MVMINDLSHAMGGASALAVEAALGLAARGHAVSFLSGDTPPHNGFGHPGILARGLGQGRLLTRGKLDAFTTGLWNRETIGMIRDHIATHDRPDTIYHLHGWSQILSPSIFAALAPVRDRLVISAHDFFLACPNGAFADLSTGAPCTRTPLSLSCWMAGCDRRGRAQKLWRMVRGAIQRMALVPDRCPPVLAIHGAMRPLLARGGIPETAIRVVPNPVVPWSATRIAAEDNREALFVGRLEATKGPDLALAAARAAGMPIRIVGDGAMRESLSAQYPEARFEGRCPPSRIAELARSARLLVMPSRYPEPFGLVAMEALRSGIPVVLPPSALLADDIVRQGAGQAVEPRDETAFAAILRELAADNARVRQMSEAAFTATGSLALDNTAWIDCLIEAYRDRLNSCRAGIWRTVDQEPSGRALPSMSASAGGV</sequence>
<keyword evidence="3" id="KW-0808">Transferase</keyword>
<dbReference type="Gene3D" id="3.40.50.2000">
    <property type="entry name" value="Glycogen Phosphorylase B"/>
    <property type="match status" value="2"/>
</dbReference>
<feature type="domain" description="Glycosyl transferase family 1" evidence="1">
    <location>
        <begin position="227"/>
        <end position="373"/>
    </location>
</feature>
<dbReference type="EMBL" id="AEWJ01000037">
    <property type="protein sequence ID" value="EGD59043.1"/>
    <property type="molecule type" value="Genomic_DNA"/>
</dbReference>
<dbReference type="PANTHER" id="PTHR45947:SF3">
    <property type="entry name" value="SULFOQUINOVOSYL TRANSFERASE SQD2"/>
    <property type="match status" value="1"/>
</dbReference>
<dbReference type="AlphaFoldDB" id="F1Z8I2"/>